<dbReference type="GO" id="GO:0046872">
    <property type="term" value="F:metal ion binding"/>
    <property type="evidence" value="ECO:0007669"/>
    <property type="project" value="UniProtKB-KW"/>
</dbReference>
<keyword evidence="4" id="KW-0411">Iron-sulfur</keyword>
<evidence type="ECO:0000259" key="6">
    <source>
        <dbReference type="Pfam" id="PF13186"/>
    </source>
</evidence>
<dbReference type="PANTHER" id="PTHR11228">
    <property type="entry name" value="RADICAL SAM DOMAIN PROTEIN"/>
    <property type="match status" value="1"/>
</dbReference>
<evidence type="ECO:0000256" key="4">
    <source>
        <dbReference type="ARBA" id="ARBA00023014"/>
    </source>
</evidence>
<keyword evidence="1" id="KW-0949">S-adenosyl-L-methionine</keyword>
<sequence length="445" mass="50705">MATQLIMNGLDDVIKFGKLFPNNVQKEVNKEQLLFIKAVQKSAKIRAPRWTGALAKSIRHEQINKNTVVLMVDSPYGIFQETGYRPHYVQINRSTRSGHVVADWAASKGLSDQTGSIFVSKFKPFIQPALSSELQKLSNKLNLATKLIFLKEYIKWLDKSNDSYKNMISVILTGGEPFLYPDQVFEIAKICQDNGIKCYVISNGSLIAHKLDEILNSGLSALTLSIDSHLAKTHDYLRGEFGLFNKLLSLIRELKSKRDEKNYPIKICVQSILGDWNIDSLPAHIDFFKGLGTDGIMFQPIQYPFGLLIPENWHKNYDKFPNSEEEIQNAMNYLMETKQQDGFIMNSREEIALWGYYFKNPEYISKISNPCRAFEQNLIIDISGNVKFCFSKEIEPKNKIGNITTTSIDDMWNGKSALQEIAEMRSCIRACGIMACHIDTKLREN</sequence>
<evidence type="ECO:0000313" key="7">
    <source>
        <dbReference type="EMBL" id="KKM02474.1"/>
    </source>
</evidence>
<protein>
    <recommendedName>
        <fullName evidence="8">Radical SAM core domain-containing protein</fullName>
    </recommendedName>
</protein>
<dbReference type="InterPro" id="IPR007197">
    <property type="entry name" value="rSAM"/>
</dbReference>
<dbReference type="CDD" id="cd21109">
    <property type="entry name" value="SPASM"/>
    <property type="match status" value="1"/>
</dbReference>
<dbReference type="EMBL" id="LAZR01016919">
    <property type="protein sequence ID" value="KKM02474.1"/>
    <property type="molecule type" value="Genomic_DNA"/>
</dbReference>
<dbReference type="InterPro" id="IPR023885">
    <property type="entry name" value="4Fe4S-binding_SPASM_dom"/>
</dbReference>
<dbReference type="Pfam" id="PF13186">
    <property type="entry name" value="SPASM"/>
    <property type="match status" value="1"/>
</dbReference>
<feature type="domain" description="4Fe4S-binding SPASM" evidence="6">
    <location>
        <begin position="371"/>
        <end position="431"/>
    </location>
</feature>
<evidence type="ECO:0000256" key="1">
    <source>
        <dbReference type="ARBA" id="ARBA00022691"/>
    </source>
</evidence>
<dbReference type="Pfam" id="PF04055">
    <property type="entry name" value="Radical_SAM"/>
    <property type="match status" value="1"/>
</dbReference>
<comment type="caution">
    <text evidence="7">The sequence shown here is derived from an EMBL/GenBank/DDBJ whole genome shotgun (WGS) entry which is preliminary data.</text>
</comment>
<accession>A0A0F9GUM7</accession>
<dbReference type="Gene3D" id="3.20.20.70">
    <property type="entry name" value="Aldolase class I"/>
    <property type="match status" value="1"/>
</dbReference>
<dbReference type="PANTHER" id="PTHR11228:SF7">
    <property type="entry name" value="PQQA PEPTIDE CYCLASE"/>
    <property type="match status" value="1"/>
</dbReference>
<evidence type="ECO:0000259" key="5">
    <source>
        <dbReference type="Pfam" id="PF04055"/>
    </source>
</evidence>
<dbReference type="GO" id="GO:0003824">
    <property type="term" value="F:catalytic activity"/>
    <property type="evidence" value="ECO:0007669"/>
    <property type="project" value="InterPro"/>
</dbReference>
<dbReference type="GO" id="GO:0051536">
    <property type="term" value="F:iron-sulfur cluster binding"/>
    <property type="evidence" value="ECO:0007669"/>
    <property type="project" value="UniProtKB-KW"/>
</dbReference>
<dbReference type="InterPro" id="IPR013785">
    <property type="entry name" value="Aldolase_TIM"/>
</dbReference>
<name>A0A0F9GUM7_9ZZZZ</name>
<dbReference type="CDD" id="cd01335">
    <property type="entry name" value="Radical_SAM"/>
    <property type="match status" value="1"/>
</dbReference>
<evidence type="ECO:0000256" key="3">
    <source>
        <dbReference type="ARBA" id="ARBA00023004"/>
    </source>
</evidence>
<reference evidence="7" key="1">
    <citation type="journal article" date="2015" name="Nature">
        <title>Complex archaea that bridge the gap between prokaryotes and eukaryotes.</title>
        <authorList>
            <person name="Spang A."/>
            <person name="Saw J.H."/>
            <person name="Jorgensen S.L."/>
            <person name="Zaremba-Niedzwiedzka K."/>
            <person name="Martijn J."/>
            <person name="Lind A.E."/>
            <person name="van Eijk R."/>
            <person name="Schleper C."/>
            <person name="Guy L."/>
            <person name="Ettema T.J."/>
        </authorList>
    </citation>
    <scope>NUCLEOTIDE SEQUENCE</scope>
</reference>
<keyword evidence="2" id="KW-0479">Metal-binding</keyword>
<dbReference type="SUPFAM" id="SSF102114">
    <property type="entry name" value="Radical SAM enzymes"/>
    <property type="match status" value="1"/>
</dbReference>
<evidence type="ECO:0008006" key="8">
    <source>
        <dbReference type="Google" id="ProtNLM"/>
    </source>
</evidence>
<keyword evidence="3" id="KW-0408">Iron</keyword>
<proteinExistence type="predicted"/>
<evidence type="ECO:0000256" key="2">
    <source>
        <dbReference type="ARBA" id="ARBA00022723"/>
    </source>
</evidence>
<dbReference type="AlphaFoldDB" id="A0A0F9GUM7"/>
<feature type="domain" description="Radical SAM core" evidence="5">
    <location>
        <begin position="169"/>
        <end position="257"/>
    </location>
</feature>
<dbReference type="InterPro" id="IPR050377">
    <property type="entry name" value="Radical_SAM_PqqE_MftC-like"/>
</dbReference>
<dbReference type="InterPro" id="IPR058240">
    <property type="entry name" value="rSAM_sf"/>
</dbReference>
<gene>
    <name evidence="7" type="ORF">LCGC14_1784040</name>
</gene>
<organism evidence="7">
    <name type="scientific">marine sediment metagenome</name>
    <dbReference type="NCBI Taxonomy" id="412755"/>
    <lineage>
        <taxon>unclassified sequences</taxon>
        <taxon>metagenomes</taxon>
        <taxon>ecological metagenomes</taxon>
    </lineage>
</organism>